<name>A0A6N4SSA3_CYTH3</name>
<sequence length="302" mass="34006">MNTVFKYILFYCSFLFLASCSEKTESTNASSTPVDSVTVLCDPSWESIVRTFITTYEGLNPHRKVTLLVKPESECIHALLKDTYRTVFVSRNFTASEQAFIEKKEWGIHNDSLCYDGLTWIAPKSFPKDSLTLDEIKELFQSGTLNNQAYTIQLNSSGSSVANYLTERLGVPPSTKHIYTGGNDEDIIRSVQVHKNALACISSSWLVNLEDKRHRDYLASVKVLKIAKTPSSEAYSPFQNDLALGTYPFMRVLRVLNHDANAGMGTAFASYFISNRGQRIFLKAGLLPYKMPAREVELKIEH</sequence>
<proteinExistence type="predicted"/>
<protein>
    <submittedName>
        <fullName evidence="3">Phosphate ABC transporter substrate-binding protein, PhoT family</fullName>
    </submittedName>
</protein>
<keyword evidence="4" id="KW-1185">Reference proteome</keyword>
<evidence type="ECO:0000259" key="2">
    <source>
        <dbReference type="Pfam" id="PF12849"/>
    </source>
</evidence>
<dbReference type="KEGG" id="chu:CHU_2013"/>
<evidence type="ECO:0000313" key="3">
    <source>
        <dbReference type="EMBL" id="ABG59279.1"/>
    </source>
</evidence>
<dbReference type="AlphaFoldDB" id="A0A6N4SSA3"/>
<dbReference type="Proteomes" id="UP000001822">
    <property type="component" value="Chromosome"/>
</dbReference>
<dbReference type="Gene3D" id="3.40.190.10">
    <property type="entry name" value="Periplasmic binding protein-like II"/>
    <property type="match status" value="2"/>
</dbReference>
<dbReference type="EMBL" id="CP000383">
    <property type="protein sequence ID" value="ABG59279.1"/>
    <property type="molecule type" value="Genomic_DNA"/>
</dbReference>
<dbReference type="InterPro" id="IPR024370">
    <property type="entry name" value="PBP_domain"/>
</dbReference>
<dbReference type="RefSeq" id="WP_011585396.1">
    <property type="nucleotide sequence ID" value="NC_008255.1"/>
</dbReference>
<dbReference type="OrthoDB" id="1450880at2"/>
<dbReference type="InterPro" id="IPR050811">
    <property type="entry name" value="Phosphate_ABC_transporter"/>
</dbReference>
<reference evidence="3 4" key="1">
    <citation type="journal article" date="2007" name="Appl. Environ. Microbiol.">
        <title>Genome sequence of the cellulolytic gliding bacterium Cytophaga hutchinsonii.</title>
        <authorList>
            <person name="Xie G."/>
            <person name="Bruce D.C."/>
            <person name="Challacombe J.F."/>
            <person name="Chertkov O."/>
            <person name="Detter J.C."/>
            <person name="Gilna P."/>
            <person name="Han C.S."/>
            <person name="Lucas S."/>
            <person name="Misra M."/>
            <person name="Myers G.L."/>
            <person name="Richardson P."/>
            <person name="Tapia R."/>
            <person name="Thayer N."/>
            <person name="Thompson L.S."/>
            <person name="Brettin T.S."/>
            <person name="Henrissat B."/>
            <person name="Wilson D.B."/>
            <person name="McBride M.J."/>
        </authorList>
    </citation>
    <scope>NUCLEOTIDE SEQUENCE [LARGE SCALE GENOMIC DNA]</scope>
    <source>
        <strain evidence="4">ATCC 33406 / DSM 1761 / CIP 103989 / NBRC 15051 / NCIMB 9469 / D465</strain>
    </source>
</reference>
<feature type="domain" description="PBP" evidence="2">
    <location>
        <begin position="27"/>
        <end position="275"/>
    </location>
</feature>
<gene>
    <name evidence="3" type="ordered locus">CHU_2013</name>
</gene>
<evidence type="ECO:0000256" key="1">
    <source>
        <dbReference type="ARBA" id="ARBA00022729"/>
    </source>
</evidence>
<evidence type="ECO:0000313" key="4">
    <source>
        <dbReference type="Proteomes" id="UP000001822"/>
    </source>
</evidence>
<dbReference type="SUPFAM" id="SSF53850">
    <property type="entry name" value="Periplasmic binding protein-like II"/>
    <property type="match status" value="1"/>
</dbReference>
<accession>A0A6N4SSA3</accession>
<dbReference type="Pfam" id="PF12849">
    <property type="entry name" value="PBP_like_2"/>
    <property type="match status" value="1"/>
</dbReference>
<keyword evidence="1" id="KW-0732">Signal</keyword>
<dbReference type="PANTHER" id="PTHR30570">
    <property type="entry name" value="PERIPLASMIC PHOSPHATE BINDING COMPONENT OF PHOSPHATE ABC TRANSPORTER"/>
    <property type="match status" value="1"/>
</dbReference>
<dbReference type="PROSITE" id="PS51257">
    <property type="entry name" value="PROKAR_LIPOPROTEIN"/>
    <property type="match status" value="1"/>
</dbReference>
<organism evidence="3 4">
    <name type="scientific">Cytophaga hutchinsonii (strain ATCC 33406 / DSM 1761 / CIP 103989 / NBRC 15051 / NCIMB 9469 / D465)</name>
    <dbReference type="NCBI Taxonomy" id="269798"/>
    <lineage>
        <taxon>Bacteria</taxon>
        <taxon>Pseudomonadati</taxon>
        <taxon>Bacteroidota</taxon>
        <taxon>Cytophagia</taxon>
        <taxon>Cytophagales</taxon>
        <taxon>Cytophagaceae</taxon>
        <taxon>Cytophaga</taxon>
    </lineage>
</organism>
<dbReference type="PANTHER" id="PTHR30570:SF1">
    <property type="entry name" value="PHOSPHATE-BINDING PROTEIN PSTS"/>
    <property type="match status" value="1"/>
</dbReference>